<feature type="transmembrane region" description="Helical" evidence="1">
    <location>
        <begin position="12"/>
        <end position="35"/>
    </location>
</feature>
<keyword evidence="1" id="KW-0812">Transmembrane</keyword>
<feature type="transmembrane region" description="Helical" evidence="1">
    <location>
        <begin position="80"/>
        <end position="96"/>
    </location>
</feature>
<keyword evidence="3" id="KW-1185">Reference proteome</keyword>
<feature type="transmembrane region" description="Helical" evidence="1">
    <location>
        <begin position="132"/>
        <end position="155"/>
    </location>
</feature>
<evidence type="ECO:0000313" key="3">
    <source>
        <dbReference type="Proteomes" id="UP001216139"/>
    </source>
</evidence>
<evidence type="ECO:0000313" key="2">
    <source>
        <dbReference type="EMBL" id="WCT11048.1"/>
    </source>
</evidence>
<sequence length="166" mass="18848">MMKKQTETRLIQYINCCIWIMIAALALSGITAFPLQTELSWLVNHSQSLPTLMSQWLQTIYLAIASTNKNYPYLSYGTDWLAFAHLLLALLFIGPLRNPVKNVWVVEFGIIACLLIVPLAFIAGSIRHIPVFWQLIDCSFGAIGIIPLIICYKYINLLKYIKVKSL</sequence>
<name>A0ABY7T5H8_9SPHI</name>
<dbReference type="EMBL" id="CP117167">
    <property type="protein sequence ID" value="WCT11048.1"/>
    <property type="molecule type" value="Genomic_DNA"/>
</dbReference>
<organism evidence="2 3">
    <name type="scientific">Mucilaginibacter jinjuensis</name>
    <dbReference type="NCBI Taxonomy" id="1176721"/>
    <lineage>
        <taxon>Bacteria</taxon>
        <taxon>Pseudomonadati</taxon>
        <taxon>Bacteroidota</taxon>
        <taxon>Sphingobacteriia</taxon>
        <taxon>Sphingobacteriales</taxon>
        <taxon>Sphingobacteriaceae</taxon>
        <taxon>Mucilaginibacter</taxon>
    </lineage>
</organism>
<evidence type="ECO:0008006" key="4">
    <source>
        <dbReference type="Google" id="ProtNLM"/>
    </source>
</evidence>
<dbReference type="RefSeq" id="WP_273629237.1">
    <property type="nucleotide sequence ID" value="NZ_CP117167.1"/>
</dbReference>
<keyword evidence="1" id="KW-1133">Transmembrane helix</keyword>
<reference evidence="2 3" key="1">
    <citation type="submission" date="2023-02" db="EMBL/GenBank/DDBJ databases">
        <title>Genome sequence of Mucilaginibacter jinjuensis strain KACC 16571.</title>
        <authorList>
            <person name="Kim S."/>
            <person name="Heo J."/>
            <person name="Kwon S.-W."/>
        </authorList>
    </citation>
    <scope>NUCLEOTIDE SEQUENCE [LARGE SCALE GENOMIC DNA]</scope>
    <source>
        <strain evidence="2 3">KACC 16571</strain>
    </source>
</reference>
<dbReference type="Proteomes" id="UP001216139">
    <property type="component" value="Chromosome"/>
</dbReference>
<gene>
    <name evidence="2" type="ORF">PQO05_20120</name>
</gene>
<protein>
    <recommendedName>
        <fullName evidence="4">VanZ like protein</fullName>
    </recommendedName>
</protein>
<feature type="transmembrane region" description="Helical" evidence="1">
    <location>
        <begin position="103"/>
        <end position="126"/>
    </location>
</feature>
<accession>A0ABY7T5H8</accession>
<proteinExistence type="predicted"/>
<evidence type="ECO:0000256" key="1">
    <source>
        <dbReference type="SAM" id="Phobius"/>
    </source>
</evidence>
<keyword evidence="1" id="KW-0472">Membrane</keyword>